<organism evidence="1">
    <name type="scientific">uncultured marine group II/III euryarchaeote SAT1000_06_A08</name>
    <dbReference type="NCBI Taxonomy" id="1456553"/>
    <lineage>
        <taxon>Archaea</taxon>
        <taxon>Methanobacteriati</taxon>
        <taxon>Methanobacteriota</taxon>
        <taxon>environmental samples</taxon>
    </lineage>
</organism>
<accession>A0A075I1J0</accession>
<sequence length="129" mass="14553">MELDWSSRRATMFSNSFSLPKKRRVFGRSFSEVTSCFSMCLDRSLSISSAERVERSTVPVSSMYLRKSTCRRGRSVASRACASSNVSERPSGCTRRTDWVLTLDQMSLAMLAPSSVRKYAFLLRDTPVT</sequence>
<protein>
    <submittedName>
        <fullName evidence="1">Uncharacterized protein</fullName>
    </submittedName>
</protein>
<dbReference type="EMBL" id="KF901198">
    <property type="protein sequence ID" value="AIF21814.1"/>
    <property type="molecule type" value="Genomic_DNA"/>
</dbReference>
<evidence type="ECO:0000313" key="1">
    <source>
        <dbReference type="EMBL" id="AIF21814.1"/>
    </source>
</evidence>
<dbReference type="AlphaFoldDB" id="A0A075I1J0"/>
<name>A0A075I1J0_9EURY</name>
<reference evidence="1" key="1">
    <citation type="journal article" date="2014" name="Genome Biol. Evol.">
        <title>Pangenome evidence for extensive interdomain horizontal transfer affecting lineage core and shell genes in uncultured planktonic thaumarchaeota and euryarchaeota.</title>
        <authorList>
            <person name="Deschamps P."/>
            <person name="Zivanovic Y."/>
            <person name="Moreira D."/>
            <person name="Rodriguez-Valera F."/>
            <person name="Lopez-Garcia P."/>
        </authorList>
    </citation>
    <scope>NUCLEOTIDE SEQUENCE</scope>
</reference>
<proteinExistence type="predicted"/>